<dbReference type="Pfam" id="PF00168">
    <property type="entry name" value="C2"/>
    <property type="match status" value="1"/>
</dbReference>
<dbReference type="InterPro" id="IPR000008">
    <property type="entry name" value="C2_dom"/>
</dbReference>
<feature type="region of interest" description="Disordered" evidence="1">
    <location>
        <begin position="1"/>
        <end position="72"/>
    </location>
</feature>
<dbReference type="InterPro" id="IPR056290">
    <property type="entry name" value="CEPT76/DRC7_peptidase-like_dom"/>
</dbReference>
<feature type="compositionally biased region" description="Basic and acidic residues" evidence="1">
    <location>
        <begin position="704"/>
        <end position="715"/>
    </location>
</feature>
<sequence length="1454" mass="167438">MNESLGPKSPKKRRARHRYRRRSSGKPTVASKSLANTASPPALPPAAAAEPSIERVPKPRKPKVDPRFLQEEREVRESLERLTLTSEVDGINSKPTSLHEIDRAILFFTDTLPEEEFFDAEHTLPGEVEVPVTKQTPSPRSSSSNEADTPTHLVSSYFHAEEGTPVVVPWKLQRYTFCDEDLLYYQPAATLPESRAALEEVCVIDPDVEPSDKEGSLRAREWEKPRVSVANKNRMMNRLLEEEQEEWFDASGELVDFRCYIDCQTRVRGFCSKTFVPFFVEPMPIAKTLESLPMERTVKILIGRVRFDAHPSFEEVVRLRLKLEELYKQYYRIRKLNRKEALQAKLNELRIQEGDGTEEPQDQEPIDSFEKKMARREYRKLVYQEIRTERNLAKQILELWEELTTRYQASCGLKMSVNSQDTDEERDGSEWQERYELELRETLEEEQELYLRDKQEYKTYLRDLALLEQREDINDSLPSMQKPKKPDVSKIKKDFRVQFDETFRAPDEPLVNIVLRRDPEARSEQSGGKDLVFKMKLFIDGNHVASTKARHFQTDDRTMIDFNTSFSIKLTTKIPETIALHLYEKNRLMMKSRRAEIFLPLPSSEELYEEVDSVDYQFSCGKPYLAQTYANGTVELRIGWLEPSDGTFPSPSQRRTLPKRVVVPRELLRRWIDDRALESESEPHGETDAALLRALNDDEPNSPQDRDQRRSKDSVAPEDDAEAGFCFNEDLLAFCPVETIEQNERLALLSKRFQRSLKYRDAKFIPQTERELTIGAVCSKEEEDEEQMKIIDETLGTDPIDLQRHRGKRYLQKVYDIISNHCRVLNQDKVNNANLLVGGDQVPSFGSLSLAFLEIFGPRRPLKPSRRSPNSRASVRVSDVTRFKIIVTIVRAFGIPMRMEDYQTGTVGRRNSNMSSSNGRFSFRTSNVRPYIAVSLKDRIFRTSTADGTAPTWNEQLEVPLDCSTDQIRKHLHIVLYDEYMEDLLDDDRTRPTEVYQRISSRWLGQLRIPISTIYLNQRLEGTFEIKTPPILFGYDRQIQDHPTTDIVDNYGNPIGLIGGIGGVGAASSSLPDMRELTHVTLFISLEPLIERPSLDTGGLECVELERIKTRIYLWYEEYRHEFPARAVAPPMVTLLGGKRICATRLLGPLPIPFAIDELAETMIRRYVSLIPVHYSVDPCSQLSGIWLTNKEILTMMCGAPKDLGVLLACFYLQLGYEVWLIFGNSVLMGDTTFVLLLDGGEFFVVDPCSGRKYSSTDTYCPLNRIYLIVGPDNVWGNIQKENRVFLTQLDVRKSGYWRALFNRFHEPPVGCVQEVSFPFRDALPAKELQRAIERKLMRKIAAWRTHRKTVWNRFISDHLRGTLISLERDTCLETSTERHAEAFSQMFISYKVNGFPINLPYNNLSTIVAHVKGTGIHLNSEAAVEFALGVYIKDYPCNVYSVWIFLMSLVPRA</sequence>
<dbReference type="GO" id="GO:0035869">
    <property type="term" value="C:ciliary transition zone"/>
    <property type="evidence" value="ECO:0007669"/>
    <property type="project" value="TreeGrafter"/>
</dbReference>
<feature type="compositionally biased region" description="Low complexity" evidence="1">
    <location>
        <begin position="35"/>
        <end position="51"/>
    </location>
</feature>
<dbReference type="InterPro" id="IPR035892">
    <property type="entry name" value="C2_domain_sf"/>
</dbReference>
<dbReference type="SUPFAM" id="SSF49562">
    <property type="entry name" value="C2 domain (Calcium/lipid-binding domain, CaLB)"/>
    <property type="match status" value="1"/>
</dbReference>
<organism evidence="3 4">
    <name type="scientific">Anopheles epiroticus</name>
    <dbReference type="NCBI Taxonomy" id="199890"/>
    <lineage>
        <taxon>Eukaryota</taxon>
        <taxon>Metazoa</taxon>
        <taxon>Ecdysozoa</taxon>
        <taxon>Arthropoda</taxon>
        <taxon>Hexapoda</taxon>
        <taxon>Insecta</taxon>
        <taxon>Pterygota</taxon>
        <taxon>Neoptera</taxon>
        <taxon>Endopterygota</taxon>
        <taxon>Diptera</taxon>
        <taxon>Nematocera</taxon>
        <taxon>Culicoidea</taxon>
        <taxon>Culicidae</taxon>
        <taxon>Anophelinae</taxon>
        <taxon>Anopheles</taxon>
    </lineage>
</organism>
<dbReference type="STRING" id="199890.A0A182P321"/>
<evidence type="ECO:0000313" key="3">
    <source>
        <dbReference type="EnsemblMetazoa" id="AEPI001309-PA"/>
    </source>
</evidence>
<dbReference type="CDD" id="cd00030">
    <property type="entry name" value="C2"/>
    <property type="match status" value="1"/>
</dbReference>
<dbReference type="VEuPathDB" id="VectorBase:AEPI001309"/>
<dbReference type="PANTHER" id="PTHR20837">
    <property type="entry name" value="CENTROSOMAL PROTEIN-RELATED"/>
    <property type="match status" value="1"/>
</dbReference>
<evidence type="ECO:0000313" key="4">
    <source>
        <dbReference type="Proteomes" id="UP000075885"/>
    </source>
</evidence>
<feature type="compositionally biased region" description="Polar residues" evidence="1">
    <location>
        <begin position="133"/>
        <end position="150"/>
    </location>
</feature>
<dbReference type="InterPro" id="IPR052434">
    <property type="entry name" value="Tectonic-like_complex_comp"/>
</dbReference>
<proteinExistence type="predicted"/>
<dbReference type="Proteomes" id="UP000075885">
    <property type="component" value="Unassembled WGS sequence"/>
</dbReference>
<name>A0A182P321_9DIPT</name>
<dbReference type="GO" id="GO:1905515">
    <property type="term" value="P:non-motile cilium assembly"/>
    <property type="evidence" value="ECO:0007669"/>
    <property type="project" value="TreeGrafter"/>
</dbReference>
<evidence type="ECO:0000259" key="2">
    <source>
        <dbReference type="PROSITE" id="PS50004"/>
    </source>
</evidence>
<dbReference type="SMART" id="SM00239">
    <property type="entry name" value="C2"/>
    <property type="match status" value="1"/>
</dbReference>
<evidence type="ECO:0000256" key="1">
    <source>
        <dbReference type="SAM" id="MobiDB-lite"/>
    </source>
</evidence>
<accession>A0A182P321</accession>
<feature type="region of interest" description="Disordered" evidence="1">
    <location>
        <begin position="696"/>
        <end position="718"/>
    </location>
</feature>
<reference evidence="3" key="2">
    <citation type="submission" date="2020-05" db="UniProtKB">
        <authorList>
            <consortium name="EnsemblMetazoa"/>
        </authorList>
    </citation>
    <scope>IDENTIFICATION</scope>
    <source>
        <strain evidence="3">Epiroticus2</strain>
    </source>
</reference>
<reference evidence="4" key="1">
    <citation type="submission" date="2013-03" db="EMBL/GenBank/DDBJ databases">
        <title>The Genome Sequence of Anopheles epiroticus epiroticus2.</title>
        <authorList>
            <consortium name="The Broad Institute Genomics Platform"/>
            <person name="Neafsey D.E."/>
            <person name="Howell P."/>
            <person name="Walker B."/>
            <person name="Young S.K."/>
            <person name="Zeng Q."/>
            <person name="Gargeya S."/>
            <person name="Fitzgerald M."/>
            <person name="Haas B."/>
            <person name="Abouelleil A."/>
            <person name="Allen A.W."/>
            <person name="Alvarado L."/>
            <person name="Arachchi H.M."/>
            <person name="Berlin A.M."/>
            <person name="Chapman S.B."/>
            <person name="Gainer-Dewar J."/>
            <person name="Goldberg J."/>
            <person name="Griggs A."/>
            <person name="Gujja S."/>
            <person name="Hansen M."/>
            <person name="Howarth C."/>
            <person name="Imamovic A."/>
            <person name="Ireland A."/>
            <person name="Larimer J."/>
            <person name="McCowan C."/>
            <person name="Murphy C."/>
            <person name="Pearson M."/>
            <person name="Poon T.W."/>
            <person name="Priest M."/>
            <person name="Roberts A."/>
            <person name="Saif S."/>
            <person name="Shea T."/>
            <person name="Sisk P."/>
            <person name="Sykes S."/>
            <person name="Wortman J."/>
            <person name="Nusbaum C."/>
            <person name="Birren B."/>
        </authorList>
    </citation>
    <scope>NUCLEOTIDE SEQUENCE [LARGE SCALE GENOMIC DNA]</scope>
    <source>
        <strain evidence="4">Epiroticus2</strain>
    </source>
</reference>
<feature type="compositionally biased region" description="Basic and acidic residues" evidence="1">
    <location>
        <begin position="52"/>
        <end position="72"/>
    </location>
</feature>
<dbReference type="EnsemblMetazoa" id="AEPI001309-RA">
    <property type="protein sequence ID" value="AEPI001309-PA"/>
    <property type="gene ID" value="AEPI001309"/>
</dbReference>
<dbReference type="Pfam" id="PF24652">
    <property type="entry name" value="CEP76_C"/>
    <property type="match status" value="1"/>
</dbReference>
<dbReference type="Pfam" id="PF24656">
    <property type="entry name" value="CEPT76_peptidase"/>
    <property type="match status" value="1"/>
</dbReference>
<dbReference type="GO" id="GO:1904491">
    <property type="term" value="P:protein localization to ciliary transition zone"/>
    <property type="evidence" value="ECO:0007669"/>
    <property type="project" value="TreeGrafter"/>
</dbReference>
<feature type="compositionally biased region" description="Basic residues" evidence="1">
    <location>
        <begin position="9"/>
        <end position="24"/>
    </location>
</feature>
<dbReference type="PROSITE" id="PS50004">
    <property type="entry name" value="C2"/>
    <property type="match status" value="1"/>
</dbReference>
<protein>
    <submittedName>
        <fullName evidence="3">C2 domain-containing protein</fullName>
    </submittedName>
</protein>
<feature type="domain" description="C2" evidence="2">
    <location>
        <begin position="867"/>
        <end position="1024"/>
    </location>
</feature>
<dbReference type="PANTHER" id="PTHR20837:SF0">
    <property type="entry name" value="COILED-COIL AND C2 DOMAIN-CONTAINING PROTEIN 2A"/>
    <property type="match status" value="1"/>
</dbReference>
<dbReference type="Gene3D" id="2.60.40.150">
    <property type="entry name" value="C2 domain"/>
    <property type="match status" value="1"/>
</dbReference>
<dbReference type="Pfam" id="PF15625">
    <property type="entry name" value="CC2D2AN-C2"/>
    <property type="match status" value="1"/>
</dbReference>
<dbReference type="InterPro" id="IPR028928">
    <property type="entry name" value="CC2D2AN-C2"/>
</dbReference>
<keyword evidence="4" id="KW-1185">Reference proteome</keyword>
<dbReference type="InterPro" id="IPR056288">
    <property type="entry name" value="CEP76_C"/>
</dbReference>
<feature type="region of interest" description="Disordered" evidence="1">
    <location>
        <begin position="131"/>
        <end position="150"/>
    </location>
</feature>